<reference evidence="1" key="1">
    <citation type="submission" date="2017-12" db="EMBL/GenBank/DDBJ databases">
        <title>Genome sequencing and analysis.</title>
        <authorList>
            <person name="Huang Y.-T."/>
        </authorList>
    </citation>
    <scope>NUCLEOTIDE SEQUENCE</scope>
    <source>
        <strain evidence="1">VGH116</strain>
    </source>
</reference>
<organism evidence="1 2">
    <name type="scientific">Morganella morganii</name>
    <name type="common">Proteus morganii</name>
    <dbReference type="NCBI Taxonomy" id="582"/>
    <lineage>
        <taxon>Bacteria</taxon>
        <taxon>Pseudomonadati</taxon>
        <taxon>Pseudomonadota</taxon>
        <taxon>Gammaproteobacteria</taxon>
        <taxon>Enterobacterales</taxon>
        <taxon>Morganellaceae</taxon>
        <taxon>Morganella</taxon>
    </lineage>
</organism>
<name>A0A8I0U677_MORMO</name>
<dbReference type="Proteomes" id="UP000650477">
    <property type="component" value="Unassembled WGS sequence"/>
</dbReference>
<sequence>MKITNVSKLEKNITDMTNGFSFYTCKSSCAIGKTDNKVIVISVYNVREFEDEFNEDFDSIDEKHFCLSL</sequence>
<accession>A0A8I0U677</accession>
<proteinExistence type="predicted"/>
<dbReference type="RefSeq" id="WP_182116346.1">
    <property type="nucleotide sequence ID" value="NZ_JBEOQO010000021.1"/>
</dbReference>
<gene>
    <name evidence="1" type="ORF">CYG68_21240</name>
</gene>
<protein>
    <submittedName>
        <fullName evidence="1">Uncharacterized protein</fullName>
    </submittedName>
</protein>
<dbReference type="EMBL" id="PKLF01000065">
    <property type="protein sequence ID" value="MBE8614845.1"/>
    <property type="molecule type" value="Genomic_DNA"/>
</dbReference>
<dbReference type="AlphaFoldDB" id="A0A8I0U677"/>
<evidence type="ECO:0000313" key="1">
    <source>
        <dbReference type="EMBL" id="MBE8614845.1"/>
    </source>
</evidence>
<evidence type="ECO:0000313" key="2">
    <source>
        <dbReference type="Proteomes" id="UP000650477"/>
    </source>
</evidence>
<comment type="caution">
    <text evidence="1">The sequence shown here is derived from an EMBL/GenBank/DDBJ whole genome shotgun (WGS) entry which is preliminary data.</text>
</comment>